<keyword evidence="1" id="KW-1133">Transmembrane helix</keyword>
<accession>A0AAJ1QW34</accession>
<dbReference type="Pfam" id="PF00534">
    <property type="entry name" value="Glycos_transf_1"/>
    <property type="match status" value="1"/>
</dbReference>
<dbReference type="GO" id="GO:0016757">
    <property type="term" value="F:glycosyltransferase activity"/>
    <property type="evidence" value="ECO:0007669"/>
    <property type="project" value="UniProtKB-KW"/>
</dbReference>
<dbReference type="EMBL" id="JAUFQH010000005">
    <property type="protein sequence ID" value="MDN3619155.1"/>
    <property type="molecule type" value="Genomic_DNA"/>
</dbReference>
<dbReference type="RefSeq" id="WP_261973965.1">
    <property type="nucleotide sequence ID" value="NZ_CP103460.1"/>
</dbReference>
<keyword evidence="3" id="KW-0808">Transferase</keyword>
<organism evidence="3 4">
    <name type="scientific">Polaribacter sejongensis</name>
    <dbReference type="NCBI Taxonomy" id="985043"/>
    <lineage>
        <taxon>Bacteria</taxon>
        <taxon>Pseudomonadati</taxon>
        <taxon>Bacteroidota</taxon>
        <taxon>Flavobacteriia</taxon>
        <taxon>Flavobacteriales</taxon>
        <taxon>Flavobacteriaceae</taxon>
    </lineage>
</organism>
<evidence type="ECO:0000256" key="1">
    <source>
        <dbReference type="SAM" id="Phobius"/>
    </source>
</evidence>
<gene>
    <name evidence="3" type="ORF">QWY81_06765</name>
</gene>
<evidence type="ECO:0000313" key="4">
    <source>
        <dbReference type="Proteomes" id="UP001228636"/>
    </source>
</evidence>
<keyword evidence="3" id="KW-0328">Glycosyltransferase</keyword>
<dbReference type="PANTHER" id="PTHR12526:SF630">
    <property type="entry name" value="GLYCOSYLTRANSFERASE"/>
    <property type="match status" value="1"/>
</dbReference>
<feature type="transmembrane region" description="Helical" evidence="1">
    <location>
        <begin position="91"/>
        <end position="111"/>
    </location>
</feature>
<comment type="caution">
    <text evidence="3">The sequence shown here is derived from an EMBL/GenBank/DDBJ whole genome shotgun (WGS) entry which is preliminary data.</text>
</comment>
<keyword evidence="1" id="KW-0472">Membrane</keyword>
<proteinExistence type="predicted"/>
<evidence type="ECO:0000313" key="3">
    <source>
        <dbReference type="EMBL" id="MDN3619155.1"/>
    </source>
</evidence>
<dbReference type="SUPFAM" id="SSF53756">
    <property type="entry name" value="UDP-Glycosyltransferase/glycogen phosphorylase"/>
    <property type="match status" value="1"/>
</dbReference>
<dbReference type="InterPro" id="IPR001296">
    <property type="entry name" value="Glyco_trans_1"/>
</dbReference>
<evidence type="ECO:0000259" key="2">
    <source>
        <dbReference type="Pfam" id="PF00534"/>
    </source>
</evidence>
<dbReference type="Proteomes" id="UP001228636">
    <property type="component" value="Unassembled WGS sequence"/>
</dbReference>
<reference evidence="3 4" key="1">
    <citation type="journal article" date="2014" name="Int. J. Syst. Evol. Microbiol.">
        <title>Complete genome sequence of Corynebacterium casei LMG S-19264T (=DSM 44701T), isolated from a smear-ripened cheese.</title>
        <authorList>
            <consortium name="US DOE Joint Genome Institute (JGI-PGF)"/>
            <person name="Walter F."/>
            <person name="Albersmeier A."/>
            <person name="Kalinowski J."/>
            <person name="Ruckert C."/>
        </authorList>
    </citation>
    <scope>NUCLEOTIDE SEQUENCE [LARGE SCALE GENOMIC DNA]</scope>
    <source>
        <strain evidence="3 4">CECT 8670</strain>
    </source>
</reference>
<protein>
    <submittedName>
        <fullName evidence="3">Glycosyltransferase</fullName>
        <ecNumber evidence="3">2.4.-.-</ecNumber>
    </submittedName>
</protein>
<keyword evidence="1" id="KW-0812">Transmembrane</keyword>
<feature type="domain" description="Glycosyl transferase family 1" evidence="2">
    <location>
        <begin position="188"/>
        <end position="346"/>
    </location>
</feature>
<sequence length="375" mass="43708">MKKVLIAYHYISHYRIPIFNLLSKNDKVEYTILAGEKTDIKIKTADIELSKIPPKNGGIRWEIISNYWFLKYFLIQPSLLKKCFTKKYDTIIFLGTMYYLTTWMGAVIARLRGKKVIFWSHGYIKDEKNIKGFIRFVFYSLANEILVYGQRAKDILIAKGFPESKVSLIYNSLNYDKQKQIRNNIIQDLKKEEFFKNDLPIFGFIGRLTKQKKIDLLLLALAEINKDAPKSNLLIIGDGDQIEILKQKSNELGLNDFVCFYGPCYDEEKIFKLITLLKVVVSPGEVGLTAIHSLTFGVPVVTHNRFDMQMPEYEAIIEGDTGSFFDYNNPIPSLVEKINEWIYLPEDNLIKEKCFRIIDEYYNPYTQNKIFDNKV</sequence>
<dbReference type="Gene3D" id="3.40.50.2000">
    <property type="entry name" value="Glycogen Phosphorylase B"/>
    <property type="match status" value="2"/>
</dbReference>
<dbReference type="EC" id="2.4.-.-" evidence="3"/>
<dbReference type="AlphaFoldDB" id="A0AAJ1QW34"/>
<name>A0AAJ1QW34_9FLAO</name>
<dbReference type="PANTHER" id="PTHR12526">
    <property type="entry name" value="GLYCOSYLTRANSFERASE"/>
    <property type="match status" value="1"/>
</dbReference>